<name>A0A8S1S959_9CILI</name>
<proteinExistence type="predicted"/>
<accession>A0A8S1S959</accession>
<evidence type="ECO:0000313" key="1">
    <source>
        <dbReference type="EMBL" id="CAD8136628.1"/>
    </source>
</evidence>
<keyword evidence="2" id="KW-1185">Reference proteome</keyword>
<gene>
    <name evidence="1" type="ORF">PPENT_87.1.T0050245</name>
</gene>
<dbReference type="EMBL" id="CAJJDO010000005">
    <property type="protein sequence ID" value="CAD8136628.1"/>
    <property type="molecule type" value="Genomic_DNA"/>
</dbReference>
<comment type="caution">
    <text evidence="1">The sequence shown here is derived from an EMBL/GenBank/DDBJ whole genome shotgun (WGS) entry which is preliminary data.</text>
</comment>
<dbReference type="OrthoDB" id="322010at2759"/>
<reference evidence="1" key="1">
    <citation type="submission" date="2021-01" db="EMBL/GenBank/DDBJ databases">
        <authorList>
            <consortium name="Genoscope - CEA"/>
            <person name="William W."/>
        </authorList>
    </citation>
    <scope>NUCLEOTIDE SEQUENCE</scope>
</reference>
<organism evidence="1 2">
    <name type="scientific">Paramecium pentaurelia</name>
    <dbReference type="NCBI Taxonomy" id="43138"/>
    <lineage>
        <taxon>Eukaryota</taxon>
        <taxon>Sar</taxon>
        <taxon>Alveolata</taxon>
        <taxon>Ciliophora</taxon>
        <taxon>Intramacronucleata</taxon>
        <taxon>Oligohymenophorea</taxon>
        <taxon>Peniculida</taxon>
        <taxon>Parameciidae</taxon>
        <taxon>Paramecium</taxon>
    </lineage>
</organism>
<sequence length="367" mass="44211">MRQYLKLRAIIIGPDQNYNKNSFLAIIKCRESVRDEITMDNFTRYSQIQSLIPSKFRKQGKILTWKIPISEYLTQIHYKNQNFRCNSQQELELLYQENNKIQRKQYTIQFNALYDFESLQKIMNEKDLFFDNEKKTLQQEIQHQLFLKRSNNINIPITLTLNQTVFKQIENKKIEIKLQSQFLEHPFPKVQYTFYQKIVYPQMKNQYYQKLTETQEDQQFTQKYQIGLDNNCEVNLKIDLNILENIKPFYLGQNIESHHLILIKIIFDKKYCLDFSQRIYDIFVPIQIIQRDQIVAQNGSQNQNPSDIQSNSIELQSKNQNPSNIQNDKTKDNIIQVDFWPQFCKQYENYLKVEILNEQKLIIKRLA</sequence>
<dbReference type="AlphaFoldDB" id="A0A8S1S959"/>
<protein>
    <submittedName>
        <fullName evidence="1">Uncharacterized protein</fullName>
    </submittedName>
</protein>
<evidence type="ECO:0000313" key="2">
    <source>
        <dbReference type="Proteomes" id="UP000689195"/>
    </source>
</evidence>
<dbReference type="Proteomes" id="UP000689195">
    <property type="component" value="Unassembled WGS sequence"/>
</dbReference>